<dbReference type="AlphaFoldDB" id="A0A815HG84"/>
<proteinExistence type="predicted"/>
<keyword evidence="4" id="KW-1185">Reference proteome</keyword>
<dbReference type="Proteomes" id="UP000663829">
    <property type="component" value="Unassembled WGS sequence"/>
</dbReference>
<protein>
    <submittedName>
        <fullName evidence="2">Uncharacterized protein</fullName>
    </submittedName>
</protein>
<dbReference type="Proteomes" id="UP000681722">
    <property type="component" value="Unassembled WGS sequence"/>
</dbReference>
<feature type="compositionally biased region" description="Basic residues" evidence="1">
    <location>
        <begin position="121"/>
        <end position="130"/>
    </location>
</feature>
<feature type="region of interest" description="Disordered" evidence="1">
    <location>
        <begin position="1"/>
        <end position="98"/>
    </location>
</feature>
<reference evidence="2" key="1">
    <citation type="submission" date="2021-02" db="EMBL/GenBank/DDBJ databases">
        <authorList>
            <person name="Nowell W R."/>
        </authorList>
    </citation>
    <scope>NUCLEOTIDE SEQUENCE</scope>
</reference>
<dbReference type="EMBL" id="CAJNOQ010014949">
    <property type="protein sequence ID" value="CAF1351906.1"/>
    <property type="molecule type" value="Genomic_DNA"/>
</dbReference>
<feature type="compositionally biased region" description="Basic and acidic residues" evidence="1">
    <location>
        <begin position="13"/>
        <end position="22"/>
    </location>
</feature>
<evidence type="ECO:0000256" key="1">
    <source>
        <dbReference type="SAM" id="MobiDB-lite"/>
    </source>
</evidence>
<comment type="caution">
    <text evidence="2">The sequence shown here is derived from an EMBL/GenBank/DDBJ whole genome shotgun (WGS) entry which is preliminary data.</text>
</comment>
<name>A0A815HG84_9BILA</name>
<organism evidence="2 4">
    <name type="scientific">Didymodactylos carnosus</name>
    <dbReference type="NCBI Taxonomy" id="1234261"/>
    <lineage>
        <taxon>Eukaryota</taxon>
        <taxon>Metazoa</taxon>
        <taxon>Spiralia</taxon>
        <taxon>Gnathifera</taxon>
        <taxon>Rotifera</taxon>
        <taxon>Eurotatoria</taxon>
        <taxon>Bdelloidea</taxon>
        <taxon>Philodinida</taxon>
        <taxon>Philodinidae</taxon>
        <taxon>Didymodactylos</taxon>
    </lineage>
</organism>
<accession>A0A815HG84</accession>
<evidence type="ECO:0000313" key="3">
    <source>
        <dbReference type="EMBL" id="CAF4222753.1"/>
    </source>
</evidence>
<feature type="compositionally biased region" description="Basic and acidic residues" evidence="1">
    <location>
        <begin position="70"/>
        <end position="80"/>
    </location>
</feature>
<feature type="compositionally biased region" description="Polar residues" evidence="1">
    <location>
        <begin position="23"/>
        <end position="45"/>
    </location>
</feature>
<feature type="region of interest" description="Disordered" evidence="1">
    <location>
        <begin position="116"/>
        <end position="138"/>
    </location>
</feature>
<sequence length="138" mass="15443">MASASLKPIVTRVSREKSHRQDTVSSLHMNASDQRKCSLNSTAQKLPSIPISVPTSATTPSVTKLSRWKIKPEEESERSGNNRRRASTKTGLDETDIQPTIDVLKPVVTHVNCNMADEDKKKRKRRRKAGYKGCIENN</sequence>
<evidence type="ECO:0000313" key="2">
    <source>
        <dbReference type="EMBL" id="CAF1351906.1"/>
    </source>
</evidence>
<evidence type="ECO:0000313" key="4">
    <source>
        <dbReference type="Proteomes" id="UP000663829"/>
    </source>
</evidence>
<gene>
    <name evidence="2" type="ORF">GPM918_LOCUS30954</name>
    <name evidence="3" type="ORF">SRO942_LOCUS31587</name>
</gene>
<feature type="compositionally biased region" description="Low complexity" evidence="1">
    <location>
        <begin position="47"/>
        <end position="63"/>
    </location>
</feature>
<dbReference type="EMBL" id="CAJOBC010064879">
    <property type="protein sequence ID" value="CAF4222753.1"/>
    <property type="molecule type" value="Genomic_DNA"/>
</dbReference>